<feature type="region of interest" description="Disordered" evidence="1">
    <location>
        <begin position="409"/>
        <end position="447"/>
    </location>
</feature>
<dbReference type="EMBL" id="NESQ01000003">
    <property type="protein sequence ID" value="PUU84142.1"/>
    <property type="molecule type" value="Genomic_DNA"/>
</dbReference>
<name>A0A2T7A8W1_TUBBO</name>
<dbReference type="OrthoDB" id="2684236at2759"/>
<dbReference type="AlphaFoldDB" id="A0A2T7A8W1"/>
<comment type="caution">
    <text evidence="2">The sequence shown here is derived from an EMBL/GenBank/DDBJ whole genome shotgun (WGS) entry which is preliminary data.</text>
</comment>
<protein>
    <submittedName>
        <fullName evidence="2">Uncharacterized protein</fullName>
    </submittedName>
</protein>
<evidence type="ECO:0000313" key="3">
    <source>
        <dbReference type="Proteomes" id="UP000244722"/>
    </source>
</evidence>
<dbReference type="Proteomes" id="UP000244722">
    <property type="component" value="Unassembled WGS sequence"/>
</dbReference>
<dbReference type="InterPro" id="IPR009836">
    <property type="entry name" value="GRDP-like"/>
</dbReference>
<dbReference type="PANTHER" id="PTHR34365">
    <property type="entry name" value="ENOLASE (DUF1399)"/>
    <property type="match status" value="1"/>
</dbReference>
<keyword evidence="3" id="KW-1185">Reference proteome</keyword>
<organism evidence="2 3">
    <name type="scientific">Tuber borchii</name>
    <name type="common">White truffle</name>
    <dbReference type="NCBI Taxonomy" id="42251"/>
    <lineage>
        <taxon>Eukaryota</taxon>
        <taxon>Fungi</taxon>
        <taxon>Dikarya</taxon>
        <taxon>Ascomycota</taxon>
        <taxon>Pezizomycotina</taxon>
        <taxon>Pezizomycetes</taxon>
        <taxon>Pezizales</taxon>
        <taxon>Tuberaceae</taxon>
        <taxon>Tuber</taxon>
    </lineage>
</organism>
<reference evidence="2 3" key="1">
    <citation type="submission" date="2017-04" db="EMBL/GenBank/DDBJ databases">
        <title>Draft genome sequence of Tuber borchii Vittad., a whitish edible truffle.</title>
        <authorList>
            <consortium name="DOE Joint Genome Institute"/>
            <person name="Murat C."/>
            <person name="Kuo A."/>
            <person name="Barry K.W."/>
            <person name="Clum A."/>
            <person name="Dockter R.B."/>
            <person name="Fauchery L."/>
            <person name="Iotti M."/>
            <person name="Kohler A."/>
            <person name="Labutti K."/>
            <person name="Lindquist E.A."/>
            <person name="Lipzen A."/>
            <person name="Ohm R.A."/>
            <person name="Wang M."/>
            <person name="Grigoriev I.V."/>
            <person name="Zambonelli A."/>
            <person name="Martin F.M."/>
        </authorList>
    </citation>
    <scope>NUCLEOTIDE SEQUENCE [LARGE SCALE GENOMIC DNA]</scope>
    <source>
        <strain evidence="2 3">Tbo3840</strain>
    </source>
</reference>
<dbReference type="STRING" id="42251.A0A2T7A8W1"/>
<proteinExistence type="predicted"/>
<dbReference type="Pfam" id="PF07173">
    <property type="entry name" value="GRDP-like"/>
    <property type="match status" value="1"/>
</dbReference>
<evidence type="ECO:0000313" key="2">
    <source>
        <dbReference type="EMBL" id="PUU84142.1"/>
    </source>
</evidence>
<accession>A0A2T7A8W1</accession>
<evidence type="ECO:0000256" key="1">
    <source>
        <dbReference type="SAM" id="MobiDB-lite"/>
    </source>
</evidence>
<sequence>MPPLDVLMVWHAFILNPRCFLEDCYRVGKIDFWRTGLPWSIIDSLIDNNFDYNLPITAINNFQISTNLKVENLDCPDSIPVNCPLCSSLVPVPVTNNKDNTGYADSKFSQTCPNGTCQAAINVETLSRAKFLQALNRLTSPAGTPLPGTVLDIDGKPNPEVMLPNNTWMFPNQFCIYLQDSLRTCGSDPRTADLNDVKSEMTRSLESRKFLKSGIVPYRRLDREGKISFRRMMSRFWSNPSPFSIHLVGAVIRQGVFVQKMAEIDWLHSPAIVDTIEAAVKKFERFMDMIKNYPDRCVVPTLNVDLVWHTLMGNPASYWKYTTAVTGKFIGHDDKIDEARLGKSFQWTCEKYEKLYNEPYSECMRSPTPLPDTTVIHNVANMTRHMLVLRSNPLPLPIHDQALLLLETPSNTRRSRPGDARICPLGGPNPRQVPAGAPESLLPRADL</sequence>
<dbReference type="PANTHER" id="PTHR34365:SF7">
    <property type="entry name" value="GLYCINE-RICH DOMAIN-CONTAINING PROTEIN 1"/>
    <property type="match status" value="1"/>
</dbReference>
<gene>
    <name evidence="2" type="ORF">B9Z19DRAFT_1098274</name>
</gene>